<feature type="compositionally biased region" description="Basic and acidic residues" evidence="2">
    <location>
        <begin position="78"/>
        <end position="96"/>
    </location>
</feature>
<keyword evidence="5" id="KW-1185">Reference proteome</keyword>
<evidence type="ECO:0000256" key="2">
    <source>
        <dbReference type="SAM" id="MobiDB-lite"/>
    </source>
</evidence>
<dbReference type="GO" id="GO:0036158">
    <property type="term" value="P:outer dynein arm assembly"/>
    <property type="evidence" value="ECO:0007669"/>
    <property type="project" value="TreeGrafter"/>
</dbReference>
<dbReference type="EMBL" id="JAFBMS010000156">
    <property type="protein sequence ID" value="KAG9334233.1"/>
    <property type="molecule type" value="Genomic_DNA"/>
</dbReference>
<name>A0A8T2N297_9TELE</name>
<dbReference type="OrthoDB" id="6766775at2759"/>
<evidence type="ECO:0000256" key="1">
    <source>
        <dbReference type="ARBA" id="ARBA00023054"/>
    </source>
</evidence>
<dbReference type="PANTHER" id="PTHR21694">
    <property type="entry name" value="COILED-COIL DOMAIN-CONTAINING PROTEIN 63"/>
    <property type="match status" value="1"/>
</dbReference>
<dbReference type="InterPro" id="IPR049258">
    <property type="entry name" value="ODAD1_CC"/>
</dbReference>
<protein>
    <recommendedName>
        <fullName evidence="3">ODAD1 central coiled coil region domain-containing protein</fullName>
    </recommendedName>
</protein>
<dbReference type="GO" id="GO:0003341">
    <property type="term" value="P:cilium movement"/>
    <property type="evidence" value="ECO:0007669"/>
    <property type="project" value="TreeGrafter"/>
</dbReference>
<organism evidence="4 5">
    <name type="scientific">Albula glossodonta</name>
    <name type="common">roundjaw bonefish</name>
    <dbReference type="NCBI Taxonomy" id="121402"/>
    <lineage>
        <taxon>Eukaryota</taxon>
        <taxon>Metazoa</taxon>
        <taxon>Chordata</taxon>
        <taxon>Craniata</taxon>
        <taxon>Vertebrata</taxon>
        <taxon>Euteleostomi</taxon>
        <taxon>Actinopterygii</taxon>
        <taxon>Neopterygii</taxon>
        <taxon>Teleostei</taxon>
        <taxon>Albuliformes</taxon>
        <taxon>Albulidae</taxon>
        <taxon>Albula</taxon>
    </lineage>
</organism>
<accession>A0A8T2N297</accession>
<comment type="caution">
    <text evidence="4">The sequence shown here is derived from an EMBL/GenBank/DDBJ whole genome shotgun (WGS) entry which is preliminary data.</text>
</comment>
<dbReference type="Pfam" id="PF21773">
    <property type="entry name" value="ODAD1_CC"/>
    <property type="match status" value="1"/>
</dbReference>
<dbReference type="GO" id="GO:0005930">
    <property type="term" value="C:axoneme"/>
    <property type="evidence" value="ECO:0007669"/>
    <property type="project" value="TreeGrafter"/>
</dbReference>
<evidence type="ECO:0000313" key="5">
    <source>
        <dbReference type="Proteomes" id="UP000824540"/>
    </source>
</evidence>
<sequence>MVQLRLKHRSHSCVTHVCIYSMADERTPTLHFCNTKSLFLAVEDRNFALFNYVNEQNNEAETLRDQINQTQEEMAQFHEEGQRQEKEHKARLRDIGEQQQDAEQQVQGYEQRSIAVAKILDQLKTGR</sequence>
<dbReference type="Proteomes" id="UP000824540">
    <property type="component" value="Unassembled WGS sequence"/>
</dbReference>
<dbReference type="InterPro" id="IPR051876">
    <property type="entry name" value="ODA-DC/CCD"/>
</dbReference>
<evidence type="ECO:0000259" key="3">
    <source>
        <dbReference type="Pfam" id="PF21773"/>
    </source>
</evidence>
<feature type="domain" description="ODAD1 central coiled coil region" evidence="3">
    <location>
        <begin position="38"/>
        <end position="126"/>
    </location>
</feature>
<reference evidence="4" key="1">
    <citation type="thesis" date="2021" institute="BYU ScholarsArchive" country="Provo, UT, USA">
        <title>Applications of and Algorithms for Genome Assembly and Genomic Analyses with an Emphasis on Marine Teleosts.</title>
        <authorList>
            <person name="Pickett B.D."/>
        </authorList>
    </citation>
    <scope>NUCLEOTIDE SEQUENCE</scope>
    <source>
        <strain evidence="4">HI-2016</strain>
    </source>
</reference>
<evidence type="ECO:0000313" key="4">
    <source>
        <dbReference type="EMBL" id="KAG9334233.1"/>
    </source>
</evidence>
<feature type="compositionally biased region" description="Low complexity" evidence="2">
    <location>
        <begin position="97"/>
        <end position="107"/>
    </location>
</feature>
<proteinExistence type="predicted"/>
<keyword evidence="1" id="KW-0175">Coiled coil</keyword>
<gene>
    <name evidence="4" type="ORF">JZ751_008380</name>
</gene>
<feature type="region of interest" description="Disordered" evidence="2">
    <location>
        <begin position="78"/>
        <end position="107"/>
    </location>
</feature>
<dbReference type="AlphaFoldDB" id="A0A8T2N297"/>
<dbReference type="PANTHER" id="PTHR21694:SF35">
    <property type="entry name" value="OUTER DYNEIN ARM-DOCKING COMPLEX SUBUNIT 1"/>
    <property type="match status" value="1"/>
</dbReference>